<feature type="domain" description="Neurotransmitter-gated ion-channel ligand-binding" evidence="1">
    <location>
        <begin position="7"/>
        <end position="106"/>
    </location>
</feature>
<dbReference type="Gene3D" id="2.70.170.10">
    <property type="entry name" value="Neurotransmitter-gated ion-channel ligand-binding domain"/>
    <property type="match status" value="1"/>
</dbReference>
<name>A0A8X6M7X0_NEPPI</name>
<evidence type="ECO:0000259" key="1">
    <source>
        <dbReference type="Pfam" id="PF02931"/>
    </source>
</evidence>
<dbReference type="InterPro" id="IPR036734">
    <property type="entry name" value="Neur_chan_lig-bd_sf"/>
</dbReference>
<organism evidence="2 3">
    <name type="scientific">Nephila pilipes</name>
    <name type="common">Giant wood spider</name>
    <name type="synonym">Nephila maculata</name>
    <dbReference type="NCBI Taxonomy" id="299642"/>
    <lineage>
        <taxon>Eukaryota</taxon>
        <taxon>Metazoa</taxon>
        <taxon>Ecdysozoa</taxon>
        <taxon>Arthropoda</taxon>
        <taxon>Chelicerata</taxon>
        <taxon>Arachnida</taxon>
        <taxon>Araneae</taxon>
        <taxon>Araneomorphae</taxon>
        <taxon>Entelegynae</taxon>
        <taxon>Araneoidea</taxon>
        <taxon>Nephilidae</taxon>
        <taxon>Nephila</taxon>
    </lineage>
</organism>
<dbReference type="AlphaFoldDB" id="A0A8X6M7X0"/>
<dbReference type="SUPFAM" id="SSF63712">
    <property type="entry name" value="Nicotinic receptor ligand binding domain-like"/>
    <property type="match status" value="1"/>
</dbReference>
<keyword evidence="3" id="KW-1185">Reference proteome</keyword>
<protein>
    <recommendedName>
        <fullName evidence="1">Neurotransmitter-gated ion-channel ligand-binding domain-containing protein</fullName>
    </recommendedName>
</protein>
<comment type="caution">
    <text evidence="2">The sequence shown here is derived from an EMBL/GenBank/DDBJ whole genome shotgun (WGS) entry which is preliminary data.</text>
</comment>
<accession>A0A8X6M7X0</accession>
<dbReference type="Proteomes" id="UP000887013">
    <property type="component" value="Unassembled WGS sequence"/>
</dbReference>
<dbReference type="Pfam" id="PF02931">
    <property type="entry name" value="Neur_chan_LBD"/>
    <property type="match status" value="1"/>
</dbReference>
<dbReference type="GO" id="GO:0005230">
    <property type="term" value="F:extracellular ligand-gated monoatomic ion channel activity"/>
    <property type="evidence" value="ECO:0007669"/>
    <property type="project" value="InterPro"/>
</dbReference>
<proteinExistence type="predicted"/>
<gene>
    <name evidence="2" type="ORF">NPIL_655351</name>
</gene>
<dbReference type="EMBL" id="BMAW01041543">
    <property type="protein sequence ID" value="GFS29107.1"/>
    <property type="molecule type" value="Genomic_DNA"/>
</dbReference>
<dbReference type="InterPro" id="IPR006202">
    <property type="entry name" value="Neur_chan_lig-bd"/>
</dbReference>
<dbReference type="GO" id="GO:0016020">
    <property type="term" value="C:membrane"/>
    <property type="evidence" value="ECO:0007669"/>
    <property type="project" value="InterPro"/>
</dbReference>
<reference evidence="2" key="1">
    <citation type="submission" date="2020-08" db="EMBL/GenBank/DDBJ databases">
        <title>Multicomponent nature underlies the extraordinary mechanical properties of spider dragline silk.</title>
        <authorList>
            <person name="Kono N."/>
            <person name="Nakamura H."/>
            <person name="Mori M."/>
            <person name="Yoshida Y."/>
            <person name="Ohtoshi R."/>
            <person name="Malay A.D."/>
            <person name="Moran D.A.P."/>
            <person name="Tomita M."/>
            <person name="Numata K."/>
            <person name="Arakawa K."/>
        </authorList>
    </citation>
    <scope>NUCLEOTIDE SEQUENCE</scope>
</reference>
<evidence type="ECO:0000313" key="3">
    <source>
        <dbReference type="Proteomes" id="UP000887013"/>
    </source>
</evidence>
<evidence type="ECO:0000313" key="2">
    <source>
        <dbReference type="EMBL" id="GFS29107.1"/>
    </source>
</evidence>
<sequence>MLADLTTNVSLALQKYRLDGYLFVYWKDDRVLTNQSVGATVMNECSDEIWYPRLIYKNTDVGLPVDNRQDVIAITNSQLFYVKRFSHVCQMAYHSYPFDSQYCEYVITFKCCMTFYRTALASLYTVSRRTEQHSLSFMGLEDRRQS</sequence>